<dbReference type="InterPro" id="IPR003018">
    <property type="entry name" value="GAF"/>
</dbReference>
<gene>
    <name evidence="4" type="ordered locus">Ppro_1408</name>
</gene>
<dbReference type="SUPFAM" id="SSF109604">
    <property type="entry name" value="HD-domain/PDEase-like"/>
    <property type="match status" value="1"/>
</dbReference>
<dbReference type="SUPFAM" id="SSF55781">
    <property type="entry name" value="GAF domain-like"/>
    <property type="match status" value="1"/>
</dbReference>
<dbReference type="InterPro" id="IPR037522">
    <property type="entry name" value="HD_GYP_dom"/>
</dbReference>
<dbReference type="InterPro" id="IPR006675">
    <property type="entry name" value="HDIG_dom"/>
</dbReference>
<dbReference type="SMART" id="SM00065">
    <property type="entry name" value="GAF"/>
    <property type="match status" value="1"/>
</dbReference>
<sequence length="654" mass="73242">MDPADLSQSQLYNSRIIDSYLRLIRFRYGYVNVGELLEYAGMKEYEVADQGHWFNQEQVDRFYEKLVQMTGNPGIAREAGRYAASPDALGAMRKYVLGLVGAAHTFELIDKTAANFARSSHYKSRRIAANRVEVVVSPVVEGLEKPFQCENRIGFFETIVLMFNYKNPVIRHPECAFKGGRVCRYIISWERTLADVFKKVRNIVALLLALCNLGLLLTGQVALLKNSLPLSLLLLLVVVIAAAESEKRELVASLNNTRDSSENLLEQININYSNALMTNEVGQALSMYMTTGEVLASVARIMENRLNYDRGVILLANAEKTRLEIHAGYGYSSDQLLVFDNLSFSLDNPESTGIFFSCFRERRPLLVNDLKDVEGSLSPRSLNIVRQIGTRSFICCPIVCEGDTIGVLAVDNVNTKKPLVQSDISLLMGISSVIAISIRNSELIEARLRQFHSVLHVLAASIDARDSLTAGHSEKVTEYALDICRELELPSDFCEVIRVAALLHDYGKIGVPDTILKKPDRLTDEEYEIVKTHVNKTTEILSQVSFEGIYREVPDIVAAHHEKLDGSGYPLGLKGEAIPLGSRIISVADYFEAITSKRHYRDPMPAQEAFDILRKESVNHLDRRLVEAFISTYEKNASREAGEGRLPEERDLGH</sequence>
<dbReference type="InterPro" id="IPR029016">
    <property type="entry name" value="GAF-like_dom_sf"/>
</dbReference>
<keyword evidence="2" id="KW-1133">Transmembrane helix</keyword>
<dbReference type="STRING" id="338966.Ppro_1408"/>
<evidence type="ECO:0000313" key="4">
    <source>
        <dbReference type="EMBL" id="ABK99024.1"/>
    </source>
</evidence>
<evidence type="ECO:0000256" key="1">
    <source>
        <dbReference type="SAM" id="Coils"/>
    </source>
</evidence>
<dbReference type="PANTHER" id="PTHR43155">
    <property type="entry name" value="CYCLIC DI-GMP PHOSPHODIESTERASE PA4108-RELATED"/>
    <property type="match status" value="1"/>
</dbReference>
<dbReference type="eggNOG" id="COG2203">
    <property type="taxonomic scope" value="Bacteria"/>
</dbReference>
<dbReference type="Gene3D" id="1.10.3210.10">
    <property type="entry name" value="Hypothetical protein af1432"/>
    <property type="match status" value="1"/>
</dbReference>
<keyword evidence="2" id="KW-0472">Membrane</keyword>
<dbReference type="NCBIfam" id="TIGR00277">
    <property type="entry name" value="HDIG"/>
    <property type="match status" value="1"/>
</dbReference>
<dbReference type="KEGG" id="ppd:Ppro_1408"/>
<dbReference type="PANTHER" id="PTHR43155:SF2">
    <property type="entry name" value="CYCLIC DI-GMP PHOSPHODIESTERASE PA4108"/>
    <property type="match status" value="1"/>
</dbReference>
<dbReference type="CDD" id="cd00077">
    <property type="entry name" value="HDc"/>
    <property type="match status" value="1"/>
</dbReference>
<evidence type="ECO:0000256" key="2">
    <source>
        <dbReference type="SAM" id="Phobius"/>
    </source>
</evidence>
<dbReference type="GO" id="GO:0016787">
    <property type="term" value="F:hydrolase activity"/>
    <property type="evidence" value="ECO:0007669"/>
    <property type="project" value="UniProtKB-KW"/>
</dbReference>
<proteinExistence type="predicted"/>
<feature type="transmembrane region" description="Helical" evidence="2">
    <location>
        <begin position="203"/>
        <end position="222"/>
    </location>
</feature>
<feature type="domain" description="HD-GYP" evidence="3">
    <location>
        <begin position="447"/>
        <end position="645"/>
    </location>
</feature>
<dbReference type="HOGENOM" id="CLU_366746_0_0_7"/>
<dbReference type="Pfam" id="PF01590">
    <property type="entry name" value="GAF"/>
    <property type="match status" value="1"/>
</dbReference>
<keyword evidence="5" id="KW-1185">Reference proteome</keyword>
<evidence type="ECO:0000313" key="5">
    <source>
        <dbReference type="Proteomes" id="UP000006732"/>
    </source>
</evidence>
<dbReference type="RefSeq" id="WP_011735317.1">
    <property type="nucleotide sequence ID" value="NC_008609.1"/>
</dbReference>
<dbReference type="InterPro" id="IPR003607">
    <property type="entry name" value="HD/PDEase_dom"/>
</dbReference>
<dbReference type="PROSITE" id="PS51832">
    <property type="entry name" value="HD_GYP"/>
    <property type="match status" value="1"/>
</dbReference>
<keyword evidence="1" id="KW-0175">Coiled coil</keyword>
<dbReference type="Proteomes" id="UP000006732">
    <property type="component" value="Chromosome"/>
</dbReference>
<keyword evidence="4" id="KW-0378">Hydrolase</keyword>
<organism evidence="4 5">
    <name type="scientific">Pelobacter propionicus (strain DSM 2379 / NBRC 103807 / OttBd1)</name>
    <dbReference type="NCBI Taxonomy" id="338966"/>
    <lineage>
        <taxon>Bacteria</taxon>
        <taxon>Pseudomonadati</taxon>
        <taxon>Thermodesulfobacteriota</taxon>
        <taxon>Desulfuromonadia</taxon>
        <taxon>Desulfuromonadales</taxon>
        <taxon>Desulfuromonadaceae</taxon>
        <taxon>Pelobacter</taxon>
    </lineage>
</organism>
<accession>A1ANV4</accession>
<evidence type="ECO:0000259" key="3">
    <source>
        <dbReference type="PROSITE" id="PS51832"/>
    </source>
</evidence>
<dbReference type="EMBL" id="CP000482">
    <property type="protein sequence ID" value="ABK99024.1"/>
    <property type="molecule type" value="Genomic_DNA"/>
</dbReference>
<dbReference type="Gene3D" id="3.30.450.40">
    <property type="match status" value="1"/>
</dbReference>
<dbReference type="AlphaFoldDB" id="A1ANV4"/>
<dbReference type="eggNOG" id="COG2206">
    <property type="taxonomic scope" value="Bacteria"/>
</dbReference>
<name>A1ANV4_PELPD</name>
<protein>
    <submittedName>
        <fullName evidence="4">Metal dependent phosphohydrolase</fullName>
    </submittedName>
</protein>
<keyword evidence="2" id="KW-0812">Transmembrane</keyword>
<reference evidence="4 5" key="1">
    <citation type="submission" date="2006-10" db="EMBL/GenBank/DDBJ databases">
        <title>Complete sequence of chromosome of Pelobacter propionicus DSM 2379.</title>
        <authorList>
            <consortium name="US DOE Joint Genome Institute"/>
            <person name="Copeland A."/>
            <person name="Lucas S."/>
            <person name="Lapidus A."/>
            <person name="Barry K."/>
            <person name="Detter J.C."/>
            <person name="Glavina del Rio T."/>
            <person name="Hammon N."/>
            <person name="Israni S."/>
            <person name="Dalin E."/>
            <person name="Tice H."/>
            <person name="Pitluck S."/>
            <person name="Saunders E."/>
            <person name="Brettin T."/>
            <person name="Bruce D."/>
            <person name="Han C."/>
            <person name="Tapia R."/>
            <person name="Schmutz J."/>
            <person name="Larimer F."/>
            <person name="Land M."/>
            <person name="Hauser L."/>
            <person name="Kyrpides N."/>
            <person name="Kim E."/>
            <person name="Lovley D."/>
            <person name="Richardson P."/>
        </authorList>
    </citation>
    <scope>NUCLEOTIDE SEQUENCE [LARGE SCALE GENOMIC DNA]</scope>
    <source>
        <strain evidence="5">DSM 2379 / NBRC 103807 / OttBd1</strain>
    </source>
</reference>
<dbReference type="SMART" id="SM00471">
    <property type="entry name" value="HDc"/>
    <property type="match status" value="1"/>
</dbReference>
<feature type="coiled-coil region" evidence="1">
    <location>
        <begin position="240"/>
        <end position="271"/>
    </location>
</feature>
<dbReference type="Pfam" id="PF13487">
    <property type="entry name" value="HD_5"/>
    <property type="match status" value="1"/>
</dbReference>